<protein>
    <recommendedName>
        <fullName evidence="7">AAA+ ATPase domain-containing protein</fullName>
    </recommendedName>
</protein>
<name>A0A6A6B805_9PEZI</name>
<feature type="region of interest" description="Disordered" evidence="6">
    <location>
        <begin position="1210"/>
        <end position="1280"/>
    </location>
</feature>
<dbReference type="CDD" id="cd06008">
    <property type="entry name" value="NF-X1-zinc-finger"/>
    <property type="match status" value="1"/>
</dbReference>
<feature type="domain" description="AAA+ ATPase" evidence="7">
    <location>
        <begin position="1605"/>
        <end position="1746"/>
    </location>
</feature>
<dbReference type="GeneID" id="54301793"/>
<evidence type="ECO:0000256" key="3">
    <source>
        <dbReference type="ARBA" id="ARBA00022806"/>
    </source>
</evidence>
<comment type="similarity">
    <text evidence="1">Belongs to the CbxX/CfxQ family.</text>
</comment>
<dbReference type="InterPro" id="IPR003593">
    <property type="entry name" value="AAA+_ATPase"/>
</dbReference>
<accession>A0A6A6B805</accession>
<dbReference type="InterPro" id="IPR041627">
    <property type="entry name" value="AAA_lid_6"/>
</dbReference>
<dbReference type="InterPro" id="IPR027417">
    <property type="entry name" value="P-loop_NTPase"/>
</dbReference>
<evidence type="ECO:0000313" key="8">
    <source>
        <dbReference type="EMBL" id="KAF2139493.1"/>
    </source>
</evidence>
<evidence type="ECO:0000256" key="1">
    <source>
        <dbReference type="ARBA" id="ARBA00010378"/>
    </source>
</evidence>
<dbReference type="FunFam" id="3.40.50.300:FF:000216">
    <property type="entry name" value="Type VII secretion ATPase EccA"/>
    <property type="match status" value="3"/>
</dbReference>
<dbReference type="Gene3D" id="3.40.50.300">
    <property type="entry name" value="P-loop containing nucleotide triphosphate hydrolases"/>
    <property type="match status" value="5"/>
</dbReference>
<organism evidence="8 9">
    <name type="scientific">Aplosporella prunicola CBS 121167</name>
    <dbReference type="NCBI Taxonomy" id="1176127"/>
    <lineage>
        <taxon>Eukaryota</taxon>
        <taxon>Fungi</taxon>
        <taxon>Dikarya</taxon>
        <taxon>Ascomycota</taxon>
        <taxon>Pezizomycotina</taxon>
        <taxon>Dothideomycetes</taxon>
        <taxon>Dothideomycetes incertae sedis</taxon>
        <taxon>Botryosphaeriales</taxon>
        <taxon>Aplosporellaceae</taxon>
        <taxon>Aplosporella</taxon>
    </lineage>
</organism>
<dbReference type="Pfam" id="PF00004">
    <property type="entry name" value="AAA"/>
    <property type="match status" value="3"/>
</dbReference>
<dbReference type="PANTHER" id="PTHR43392">
    <property type="entry name" value="AAA-TYPE ATPASE FAMILY PROTEIN / ANKYRIN REPEAT FAMILY PROTEIN"/>
    <property type="match status" value="1"/>
</dbReference>
<dbReference type="CDD" id="cd17936">
    <property type="entry name" value="EEXXEc_NFX1"/>
    <property type="match status" value="1"/>
</dbReference>
<dbReference type="GO" id="GO:0004386">
    <property type="term" value="F:helicase activity"/>
    <property type="evidence" value="ECO:0007669"/>
    <property type="project" value="InterPro"/>
</dbReference>
<reference evidence="8" key="1">
    <citation type="journal article" date="2020" name="Stud. Mycol.">
        <title>101 Dothideomycetes genomes: a test case for predicting lifestyles and emergence of pathogens.</title>
        <authorList>
            <person name="Haridas S."/>
            <person name="Albert R."/>
            <person name="Binder M."/>
            <person name="Bloem J."/>
            <person name="Labutti K."/>
            <person name="Salamov A."/>
            <person name="Andreopoulos B."/>
            <person name="Baker S."/>
            <person name="Barry K."/>
            <person name="Bills G."/>
            <person name="Bluhm B."/>
            <person name="Cannon C."/>
            <person name="Castanera R."/>
            <person name="Culley D."/>
            <person name="Daum C."/>
            <person name="Ezra D."/>
            <person name="Gonzalez J."/>
            <person name="Henrissat B."/>
            <person name="Kuo A."/>
            <person name="Liang C."/>
            <person name="Lipzen A."/>
            <person name="Lutzoni F."/>
            <person name="Magnuson J."/>
            <person name="Mondo S."/>
            <person name="Nolan M."/>
            <person name="Ohm R."/>
            <person name="Pangilinan J."/>
            <person name="Park H.-J."/>
            <person name="Ramirez L."/>
            <person name="Alfaro M."/>
            <person name="Sun H."/>
            <person name="Tritt A."/>
            <person name="Yoshinaga Y."/>
            <person name="Zwiers L.-H."/>
            <person name="Turgeon B."/>
            <person name="Goodwin S."/>
            <person name="Spatafora J."/>
            <person name="Crous P."/>
            <person name="Grigoriev I."/>
        </authorList>
    </citation>
    <scope>NUCLEOTIDE SEQUENCE</scope>
    <source>
        <strain evidence="8">CBS 121167</strain>
    </source>
</reference>
<evidence type="ECO:0000256" key="4">
    <source>
        <dbReference type="ARBA" id="ARBA00022840"/>
    </source>
</evidence>
<evidence type="ECO:0000256" key="5">
    <source>
        <dbReference type="SAM" id="Coils"/>
    </source>
</evidence>
<proteinExistence type="inferred from homology"/>
<keyword evidence="2" id="KW-0547">Nucleotide-binding</keyword>
<dbReference type="OrthoDB" id="2423195at2759"/>
<feature type="compositionally biased region" description="Polar residues" evidence="6">
    <location>
        <begin position="1260"/>
        <end position="1269"/>
    </location>
</feature>
<dbReference type="FunFam" id="3.40.50.300:FF:001660">
    <property type="entry name" value="NF-X1 finger and helicase protein, putative"/>
    <property type="match status" value="1"/>
</dbReference>
<evidence type="ECO:0000313" key="9">
    <source>
        <dbReference type="Proteomes" id="UP000799438"/>
    </source>
</evidence>
<dbReference type="InterPro" id="IPR041679">
    <property type="entry name" value="DNA2/NAM7-like_C"/>
</dbReference>
<feature type="region of interest" description="Disordered" evidence="6">
    <location>
        <begin position="2108"/>
        <end position="2190"/>
    </location>
</feature>
<dbReference type="GO" id="GO:0016887">
    <property type="term" value="F:ATP hydrolysis activity"/>
    <property type="evidence" value="ECO:0007669"/>
    <property type="project" value="InterPro"/>
</dbReference>
<evidence type="ECO:0000256" key="6">
    <source>
        <dbReference type="SAM" id="MobiDB-lite"/>
    </source>
</evidence>
<dbReference type="CDD" id="cd00009">
    <property type="entry name" value="AAA"/>
    <property type="match status" value="3"/>
</dbReference>
<dbReference type="Proteomes" id="UP000799438">
    <property type="component" value="Unassembled WGS sequence"/>
</dbReference>
<keyword evidence="9" id="KW-1185">Reference proteome</keyword>
<evidence type="ECO:0000256" key="2">
    <source>
        <dbReference type="ARBA" id="ARBA00022741"/>
    </source>
</evidence>
<dbReference type="GO" id="GO:0005524">
    <property type="term" value="F:ATP binding"/>
    <property type="evidence" value="ECO:0007669"/>
    <property type="project" value="UniProtKB-KW"/>
</dbReference>
<feature type="coiled-coil region" evidence="5">
    <location>
        <begin position="2195"/>
        <end position="2314"/>
    </location>
</feature>
<dbReference type="Gene3D" id="1.10.8.60">
    <property type="match status" value="1"/>
</dbReference>
<dbReference type="PANTHER" id="PTHR43392:SF2">
    <property type="entry name" value="AAA-TYPE ATPASE FAMILY PROTEIN _ ANKYRIN REPEAT FAMILY PROTEIN"/>
    <property type="match status" value="1"/>
</dbReference>
<keyword evidence="3" id="KW-0378">Hydrolase</keyword>
<gene>
    <name evidence="8" type="ORF">K452DRAFT_320165</name>
</gene>
<feature type="domain" description="AAA+ ATPase" evidence="7">
    <location>
        <begin position="1877"/>
        <end position="2014"/>
    </location>
</feature>
<evidence type="ECO:0000259" key="7">
    <source>
        <dbReference type="SMART" id="SM00382"/>
    </source>
</evidence>
<feature type="compositionally biased region" description="Basic and acidic residues" evidence="6">
    <location>
        <begin position="1271"/>
        <end position="1280"/>
    </location>
</feature>
<feature type="domain" description="AAA+ ATPase" evidence="7">
    <location>
        <begin position="1326"/>
        <end position="1506"/>
    </location>
</feature>
<dbReference type="Pfam" id="PF13087">
    <property type="entry name" value="AAA_12"/>
    <property type="match status" value="1"/>
</dbReference>
<dbReference type="EMBL" id="ML995492">
    <property type="protein sequence ID" value="KAF2139493.1"/>
    <property type="molecule type" value="Genomic_DNA"/>
</dbReference>
<dbReference type="RefSeq" id="XP_033395206.1">
    <property type="nucleotide sequence ID" value="XM_033544297.1"/>
</dbReference>
<dbReference type="Pfam" id="PF17866">
    <property type="entry name" value="AAA_lid_6"/>
    <property type="match status" value="2"/>
</dbReference>
<dbReference type="SUPFAM" id="SSF52540">
    <property type="entry name" value="P-loop containing nucleoside triphosphate hydrolases"/>
    <property type="match status" value="4"/>
</dbReference>
<sequence length="2347" mass="262738">MSAQDGSSARSSRLSKLFYSVTQGYRPFNNAGDAKLFFEAICDRNDHANCIERLVASPKGLECLRFGVRYDLSKDFINGPLANLLCYLSEPAIKQLCNGELLRQILSEMVGPPTMWNAIVQFHRKKALEHKADRAFAWLLLELLMMGEIGPHDTGDIAQEITNQRSFIDSSSQDIRTIGHRINHILLTQSANDIHDTDYSPGGRHDNDYADFRKIAIYPTEDELTSTEKPFYRRANAVDEIDLEHRAAVHLDNQFRLLREDMLAELRHDLQVAAEKSGKNRRAIRMRGLSLVGVDCGEDKRRLPLCLSVTCKSGLERLTKVPVSGRKDFLNDKYNRSFLKHGSLGCLIQGDHVTSFATLHRKPDKLSMDPPIVTLQFPEGAALEKALLAFKTSKDLQFMLVDTAMFACEPILKCLQSKKELPLAEELLAPGTEEALRISPLRPDEVIQKVEENEGHCLEEILNIGKSINLDTSQTESLLSGLAQTVSLIQGPPGTGKSFIGALLAKSLYDHTKQTILVICYTNHALDQFLEDLLDIGIPEHDMIRLGAKSSQKTKCLSLSEKARQKRRSQDTWRLIDKLKEGAQDSEVKLKSSLSSYLNKGIEKMAIMEYLEFSDDESHYFYAFLVPEAEDGMKKVGKGGKAIDPYYLYDRWTQGRDATPFKESVEKDHPYVWQMAKSARAEAVARWKLALLKEAVADIQGSTCTYNTQQRLLQDTLNGRDLEAIRGHRIVACTTTGAAMYTQQLQGASPGVVLVEEAGEILESHVLTALTSNTKQLILIGDHQQLRPKVSNYALTVERGDGYDLNKSLFERLILSGFPHTTLREQHRMHPEISSLVRRLTYPELLDAPSTKNRPPVRGLQNRVIFFNHQHPEDEMKGVADRRDQGSSVSRENLYEVEMVWKIVRYLGQQGYGTDKQVVLTPYLGQLHLLRKRLSVDNDPVLNDLDSYDLVKAGLLSPASAQQSKRPIKLSTIDNYQGEESEIIIASLTRSNRNGDIGFMSSPERLNVLLSRARDALILVGNAETFLASRKGKATWSPFLNHLNENGHFYDGLPVKCEQHPDVKAILKDKDDFDKHCPEGGCNAPCGTKLSCGIHDCPSRCHQLSDHSKMECNRIVTSTCPLNHNHSRRCHTKAPAVCPTCEAEARRKLEKAERDHKLDEQQQRKQQEYARQLSDVKDEIAHERRIRKDRLEQENRENILRQHRADLANLRAGSNQPQPKPEPTYPSSASPQTANKENNNAPVSPNKTNNCPKGGDENGQIKQQSQPIQSDAKDEWENQKQFEGAQNDALDELMKMIGLESVKDKFLAIKDKIDTAVRQNVDMKTERLGAALLGNPGTGKTTVARLYAKFLSSVGALPGSFMVETTGSRLANEGISGCKKHIEDILDNDGGVLFIDEAYQLVSQGNFGGSQVLDFLLAEVENLTGKVVFVLAGYQKQMEAFFAHNPGLPSRFPNEMQFADYNDKELLEITVYGINKKYQGRMKVEDGMRGLYARIFARRVGRGRGREGFGNARAIENALAKVTDRQARRLRNQRRAGTRPDDMILVREDLIGPEPSVALQGNESWSKLQTMIGLGSVKQAIKAFFDTIQYNYQRELAEKPLIEFSLNRVFLGSPGTGKTTVAKLYGQILADIGFLSSGQVVVKNPADFVGSALGESEKQTKGILASTVGKVLVIDEAYGLCTDSNDIYKTAVVDTLVAEVQSTPGEDRCVLLLGYKDEMEKMFNNSNPGLARRFPIDSAFVFEDFTDDEIRRVFEMKLKQQGFQVTDQGKNIALGMLSRARNRPNFGNAGEVDILLNKAKLRHQQRLSRGGPAVKVSASFEATDFDEDFDRTSRAATNINKLFEGVIGCEEIIAQLQGYQAIVANMRARDMDPREQIPFAFLFRGPPGTGKTTTARRMGKVYYDMGFLSNAEVIECSATELVGEYIGHTGPKTQKLLEKALGKVLFIDEAYRLAEGQFAKEAMDEIVDCLTKTKFAQKLVVILAGYDADINRLMSINPGLTSRFPETVVFRSMTPEECLKLFTQLLKRRLDVTVLEQPPNDLQKSVLAAFSHLSQLANWANARDVQTLTKAVFGKTISAASDPKKKLVVDENAIIEQLQKMIDERSHRERNAAAGPSFPSLPQAPLSAPNKQLQLRTKQDTNVSSGDANLNAEAPNGHDCEPQQPPVKPKQTTAQPQEPSTARDQGVSDAVWEQLQRDKEAAQAREREYAKMLEEEKRLQKSVADAKAEEEAATAEYVREIEEMVQLQRAKEAAEQEAIRKAIEEAKRRREEERLKREAERRAYEAMLAEVARKKKAEEEQRKKEAEVQKKLQDIGVCVMGFRWIKQSGGYRCAGGSHFVSDAQLGM</sequence>
<dbReference type="InterPro" id="IPR041677">
    <property type="entry name" value="DNA2/NAM7_AAA_11"/>
</dbReference>
<feature type="compositionally biased region" description="Polar residues" evidence="6">
    <location>
        <begin position="2129"/>
        <end position="2148"/>
    </location>
</feature>
<keyword evidence="5" id="KW-0175">Coiled coil</keyword>
<feature type="compositionally biased region" description="Polar residues" evidence="6">
    <location>
        <begin position="1225"/>
        <end position="1251"/>
    </location>
</feature>
<dbReference type="InterPro" id="IPR047187">
    <property type="entry name" value="SF1_C_Upf1"/>
</dbReference>
<dbReference type="SMART" id="SM00382">
    <property type="entry name" value="AAA"/>
    <property type="match status" value="4"/>
</dbReference>
<feature type="region of interest" description="Disordered" evidence="6">
    <location>
        <begin position="1152"/>
        <end position="1176"/>
    </location>
</feature>
<dbReference type="InterPro" id="IPR003959">
    <property type="entry name" value="ATPase_AAA_core"/>
</dbReference>
<dbReference type="CDD" id="cd18808">
    <property type="entry name" value="SF1_C_Upf1"/>
    <property type="match status" value="1"/>
</dbReference>
<dbReference type="PRINTS" id="PR00819">
    <property type="entry name" value="CBXCFQXSUPER"/>
</dbReference>
<dbReference type="InterPro" id="IPR000641">
    <property type="entry name" value="CbxX/CfxQ"/>
</dbReference>
<keyword evidence="3" id="KW-0347">Helicase</keyword>
<dbReference type="InterPro" id="IPR050773">
    <property type="entry name" value="CbxX/CfxQ_RuBisCO_ESX"/>
</dbReference>
<feature type="domain" description="AAA+ ATPase" evidence="7">
    <location>
        <begin position="483"/>
        <end position="1024"/>
    </location>
</feature>
<dbReference type="Pfam" id="PF13086">
    <property type="entry name" value="AAA_11"/>
    <property type="match status" value="1"/>
</dbReference>
<keyword evidence="4" id="KW-0067">ATP-binding</keyword>
<dbReference type="FunFam" id="1.10.8.60:FF:000160">
    <property type="entry name" value="WGS project CABT00000000 data, contig 2.55"/>
    <property type="match status" value="1"/>
</dbReference>